<feature type="transmembrane region" description="Helical" evidence="1">
    <location>
        <begin position="6"/>
        <end position="29"/>
    </location>
</feature>
<name>A0A7K1UU10_9NOCA</name>
<gene>
    <name evidence="2" type="ORF">GPX89_11185</name>
</gene>
<evidence type="ECO:0008006" key="4">
    <source>
        <dbReference type="Google" id="ProtNLM"/>
    </source>
</evidence>
<protein>
    <recommendedName>
        <fullName evidence="4">DUF350 domain-containing protein</fullName>
    </recommendedName>
</protein>
<sequence length="135" mass="14023">MTATDKILIIGGLLTLTYGALLGYPMTALRMRTGNPPTPRYLTVAHVGAVIQGVILLSLVWAANLSTLSSAWNITAAWLLVLSGILIAAKDTINWLTGINDEFADKARTAPLGLAGALTLAVGLAILIVGDLSAL</sequence>
<proteinExistence type="predicted"/>
<dbReference type="RefSeq" id="WP_157387443.1">
    <property type="nucleotide sequence ID" value="NZ_WRPP01000002.1"/>
</dbReference>
<keyword evidence="1" id="KW-1133">Transmembrane helix</keyword>
<dbReference type="AlphaFoldDB" id="A0A7K1UU10"/>
<feature type="transmembrane region" description="Helical" evidence="1">
    <location>
        <begin position="41"/>
        <end position="64"/>
    </location>
</feature>
<feature type="transmembrane region" description="Helical" evidence="1">
    <location>
        <begin position="70"/>
        <end position="89"/>
    </location>
</feature>
<dbReference type="Proteomes" id="UP000466794">
    <property type="component" value="Unassembled WGS sequence"/>
</dbReference>
<keyword evidence="1" id="KW-0472">Membrane</keyword>
<organism evidence="2 3">
    <name type="scientific">Nocardia terrae</name>
    <dbReference type="NCBI Taxonomy" id="2675851"/>
    <lineage>
        <taxon>Bacteria</taxon>
        <taxon>Bacillati</taxon>
        <taxon>Actinomycetota</taxon>
        <taxon>Actinomycetes</taxon>
        <taxon>Mycobacteriales</taxon>
        <taxon>Nocardiaceae</taxon>
        <taxon>Nocardia</taxon>
    </lineage>
</organism>
<accession>A0A7K1UU10</accession>
<reference evidence="2 3" key="1">
    <citation type="submission" date="2019-12" db="EMBL/GenBank/DDBJ databases">
        <title>Nocardia sp. nov. ET3-3 isolated from soil.</title>
        <authorList>
            <person name="Kanchanasin P."/>
            <person name="Tanasupawat S."/>
            <person name="Yuki M."/>
            <person name="Kudo T."/>
        </authorList>
    </citation>
    <scope>NUCLEOTIDE SEQUENCE [LARGE SCALE GENOMIC DNA]</scope>
    <source>
        <strain evidence="2 3">ET3-3</strain>
    </source>
</reference>
<keyword evidence="3" id="KW-1185">Reference proteome</keyword>
<evidence type="ECO:0000256" key="1">
    <source>
        <dbReference type="SAM" id="Phobius"/>
    </source>
</evidence>
<evidence type="ECO:0000313" key="3">
    <source>
        <dbReference type="Proteomes" id="UP000466794"/>
    </source>
</evidence>
<comment type="caution">
    <text evidence="2">The sequence shown here is derived from an EMBL/GenBank/DDBJ whole genome shotgun (WGS) entry which is preliminary data.</text>
</comment>
<dbReference type="EMBL" id="WRPP01000002">
    <property type="protein sequence ID" value="MVU77805.1"/>
    <property type="molecule type" value="Genomic_DNA"/>
</dbReference>
<feature type="transmembrane region" description="Helical" evidence="1">
    <location>
        <begin position="110"/>
        <end position="130"/>
    </location>
</feature>
<keyword evidence="1" id="KW-0812">Transmembrane</keyword>
<evidence type="ECO:0000313" key="2">
    <source>
        <dbReference type="EMBL" id="MVU77805.1"/>
    </source>
</evidence>